<organism evidence="1 2">
    <name type="scientific">Tatumella terrea</name>
    <dbReference type="NCBI Taxonomy" id="419007"/>
    <lineage>
        <taxon>Bacteria</taxon>
        <taxon>Pseudomonadati</taxon>
        <taxon>Pseudomonadota</taxon>
        <taxon>Gammaproteobacteria</taxon>
        <taxon>Enterobacterales</taxon>
        <taxon>Erwiniaceae</taxon>
        <taxon>Tatumella</taxon>
    </lineage>
</organism>
<dbReference type="EMBL" id="JBHSUB010000003">
    <property type="protein sequence ID" value="MFC6376806.1"/>
    <property type="molecule type" value="Genomic_DNA"/>
</dbReference>
<sequence>MSILVTESLKKSNVSLLWSVINGKYQPDRAWRSQSFCLKFLLRCGCYPVVSYRYLRALTGFDSFPELLERQGLLPAKIHRPYLQAGLDVRHRAAAIVSHYELLCSLENPCLQNFLLQRTARPLLEWPTDKGHHFMLNCGPAQFDREGEVMLCLHYQQQIVAMVTFSLISHGEHPVLFIGGLQGPPGEGAAERVRQATRDACGIFPKRLLIEAVSLLAAACGVSAIMAVSEHSHVFRSLRYRRSKQDKFFSSYSSFWESLGGVRESGGLYTLPMKVIRKPLEEVASKKRAEYRRRYQLLEALEQQFMDALGITAPL</sequence>
<dbReference type="Proteomes" id="UP001596230">
    <property type="component" value="Unassembled WGS sequence"/>
</dbReference>
<name>A0ABW1VSV0_9GAMM</name>
<comment type="caution">
    <text evidence="1">The sequence shown here is derived from an EMBL/GenBank/DDBJ whole genome shotgun (WGS) entry which is preliminary data.</text>
</comment>
<keyword evidence="2" id="KW-1185">Reference proteome</keyword>
<protein>
    <submittedName>
        <fullName evidence="1">VirK/YbjX family protein</fullName>
    </submittedName>
</protein>
<proteinExistence type="predicted"/>
<dbReference type="PANTHER" id="PTHR38785">
    <property type="entry name" value="HOMOLOG OF VIRK"/>
    <property type="match status" value="1"/>
</dbReference>
<reference evidence="2" key="1">
    <citation type="journal article" date="2019" name="Int. J. Syst. Evol. Microbiol.">
        <title>The Global Catalogue of Microorganisms (GCM) 10K type strain sequencing project: providing services to taxonomists for standard genome sequencing and annotation.</title>
        <authorList>
            <consortium name="The Broad Institute Genomics Platform"/>
            <consortium name="The Broad Institute Genome Sequencing Center for Infectious Disease"/>
            <person name="Wu L."/>
            <person name="Ma J."/>
        </authorList>
    </citation>
    <scope>NUCLEOTIDE SEQUENCE [LARGE SCALE GENOMIC DNA]</scope>
    <source>
        <strain evidence="2">CGMCC 1.18518</strain>
    </source>
</reference>
<dbReference type="InterPro" id="IPR007488">
    <property type="entry name" value="DUF535"/>
</dbReference>
<accession>A0ABW1VSV0</accession>
<dbReference type="PANTHER" id="PTHR38785:SF1">
    <property type="entry name" value="HOMOLOG OF VIRK"/>
    <property type="match status" value="1"/>
</dbReference>
<dbReference type="Pfam" id="PF04393">
    <property type="entry name" value="DUF535"/>
    <property type="match status" value="1"/>
</dbReference>
<dbReference type="RefSeq" id="WP_385945889.1">
    <property type="nucleotide sequence ID" value="NZ_JBHSUB010000003.1"/>
</dbReference>
<evidence type="ECO:0000313" key="2">
    <source>
        <dbReference type="Proteomes" id="UP001596230"/>
    </source>
</evidence>
<gene>
    <name evidence="1" type="ORF">ACFP9W_01565</name>
</gene>
<evidence type="ECO:0000313" key="1">
    <source>
        <dbReference type="EMBL" id="MFC6376806.1"/>
    </source>
</evidence>